<dbReference type="SMART" id="SM00387">
    <property type="entry name" value="HATPase_c"/>
    <property type="match status" value="1"/>
</dbReference>
<dbReference type="PRINTS" id="PR00344">
    <property type="entry name" value="BCTRLSENSOR"/>
</dbReference>
<dbReference type="SMART" id="SM00086">
    <property type="entry name" value="PAC"/>
    <property type="match status" value="1"/>
</dbReference>
<evidence type="ECO:0000256" key="4">
    <source>
        <dbReference type="ARBA" id="ARBA00022679"/>
    </source>
</evidence>
<accession>A0ABW0KB83</accession>
<evidence type="ECO:0000256" key="6">
    <source>
        <dbReference type="ARBA" id="ARBA00022777"/>
    </source>
</evidence>
<protein>
    <recommendedName>
        <fullName evidence="2">histidine kinase</fullName>
        <ecNumber evidence="2">2.7.13.3</ecNumber>
    </recommendedName>
</protein>
<keyword evidence="8" id="KW-0902">Two-component regulatory system</keyword>
<dbReference type="InterPro" id="IPR036097">
    <property type="entry name" value="HisK_dim/P_sf"/>
</dbReference>
<name>A0ABW0KB83_9BACL</name>
<dbReference type="SUPFAM" id="SSF55874">
    <property type="entry name" value="ATPase domain of HSP90 chaperone/DNA topoisomerase II/histidine kinase"/>
    <property type="match status" value="1"/>
</dbReference>
<evidence type="ECO:0000256" key="3">
    <source>
        <dbReference type="ARBA" id="ARBA00022553"/>
    </source>
</evidence>
<dbReference type="InterPro" id="IPR001610">
    <property type="entry name" value="PAC"/>
</dbReference>
<dbReference type="InterPro" id="IPR000700">
    <property type="entry name" value="PAS-assoc_C"/>
</dbReference>
<keyword evidence="7" id="KW-0067">ATP-binding</keyword>
<dbReference type="SUPFAM" id="SSF55785">
    <property type="entry name" value="PYP-like sensor domain (PAS domain)"/>
    <property type="match status" value="1"/>
</dbReference>
<dbReference type="Gene3D" id="3.30.565.10">
    <property type="entry name" value="Histidine kinase-like ATPase, C-terminal domain"/>
    <property type="match status" value="1"/>
</dbReference>
<feature type="domain" description="Histidine kinase" evidence="9">
    <location>
        <begin position="147"/>
        <end position="349"/>
    </location>
</feature>
<keyword evidence="6" id="KW-0418">Kinase</keyword>
<dbReference type="PROSITE" id="PS50113">
    <property type="entry name" value="PAC"/>
    <property type="match status" value="1"/>
</dbReference>
<keyword evidence="5" id="KW-0547">Nucleotide-binding</keyword>
<evidence type="ECO:0000259" key="10">
    <source>
        <dbReference type="PROSITE" id="PS50112"/>
    </source>
</evidence>
<dbReference type="InterPro" id="IPR003594">
    <property type="entry name" value="HATPase_dom"/>
</dbReference>
<evidence type="ECO:0000313" key="13">
    <source>
        <dbReference type="Proteomes" id="UP001596044"/>
    </source>
</evidence>
<dbReference type="Gene3D" id="1.10.287.130">
    <property type="match status" value="1"/>
</dbReference>
<dbReference type="InterPro" id="IPR000014">
    <property type="entry name" value="PAS"/>
</dbReference>
<dbReference type="EMBL" id="JBHSMJ010000022">
    <property type="protein sequence ID" value="MFC5450021.1"/>
    <property type="molecule type" value="Genomic_DNA"/>
</dbReference>
<dbReference type="RefSeq" id="WP_270885005.1">
    <property type="nucleotide sequence ID" value="NZ_JAQFVF010000080.1"/>
</dbReference>
<dbReference type="Pfam" id="PF00512">
    <property type="entry name" value="HisKA"/>
    <property type="match status" value="1"/>
</dbReference>
<dbReference type="InterPro" id="IPR004358">
    <property type="entry name" value="Sig_transdc_His_kin-like_C"/>
</dbReference>
<evidence type="ECO:0000256" key="7">
    <source>
        <dbReference type="ARBA" id="ARBA00022840"/>
    </source>
</evidence>
<keyword evidence="13" id="KW-1185">Reference proteome</keyword>
<comment type="caution">
    <text evidence="12">The sequence shown here is derived from an EMBL/GenBank/DDBJ whole genome shotgun (WGS) entry which is preliminary data.</text>
</comment>
<comment type="catalytic activity">
    <reaction evidence="1">
        <text>ATP + protein L-histidine = ADP + protein N-phospho-L-histidine.</text>
        <dbReference type="EC" id="2.7.13.3"/>
    </reaction>
</comment>
<sequence>MLEKRWQDQHLFIKAFEDSPIGMAFVSPGGKFMKVNQSICKMLGYSENELINLTFQDVSYPEELKINLELRAKSIAGEIDSYRLEKKYIHKSGEVIWGLLSVTVERDDKGELLHFISQIVDITEQKIKEEKIRESEKLSMVGQLAAGIAHEIRNPLTCLRGFVQVILNEDSEKKTRYKVMLAEIDRINEIVSELLVLAKPATENFGFGSVSCMLDHVVTLLEAHAKLYNVEIKKYFEADLPLIKCHSSLKQVFINMTKNAIESMPDGGELRIEVKKLIKSISINFVDNGCGIPGEVLQKIGQPFFTTKESGTGLGIMVSKGIIQNHNGIFDIRSTVGKGTTIEIILPAI</sequence>
<keyword evidence="3" id="KW-0597">Phosphoprotein</keyword>
<dbReference type="SUPFAM" id="SSF47384">
    <property type="entry name" value="Homodimeric domain of signal transducing histidine kinase"/>
    <property type="match status" value="1"/>
</dbReference>
<dbReference type="PANTHER" id="PTHR43065">
    <property type="entry name" value="SENSOR HISTIDINE KINASE"/>
    <property type="match status" value="1"/>
</dbReference>
<dbReference type="NCBIfam" id="TIGR00229">
    <property type="entry name" value="sensory_box"/>
    <property type="match status" value="1"/>
</dbReference>
<dbReference type="PANTHER" id="PTHR43065:SF10">
    <property type="entry name" value="PEROXIDE STRESS-ACTIVATED HISTIDINE KINASE MAK3"/>
    <property type="match status" value="1"/>
</dbReference>
<organism evidence="12 13">
    <name type="scientific">Paenibacillus aestuarii</name>
    <dbReference type="NCBI Taxonomy" id="516965"/>
    <lineage>
        <taxon>Bacteria</taxon>
        <taxon>Bacillati</taxon>
        <taxon>Bacillota</taxon>
        <taxon>Bacilli</taxon>
        <taxon>Bacillales</taxon>
        <taxon>Paenibacillaceae</taxon>
        <taxon>Paenibacillus</taxon>
    </lineage>
</organism>
<dbReference type="Proteomes" id="UP001596044">
    <property type="component" value="Unassembled WGS sequence"/>
</dbReference>
<dbReference type="InterPro" id="IPR035965">
    <property type="entry name" value="PAS-like_dom_sf"/>
</dbReference>
<evidence type="ECO:0000256" key="5">
    <source>
        <dbReference type="ARBA" id="ARBA00022741"/>
    </source>
</evidence>
<proteinExistence type="predicted"/>
<evidence type="ECO:0000256" key="2">
    <source>
        <dbReference type="ARBA" id="ARBA00012438"/>
    </source>
</evidence>
<evidence type="ECO:0000259" key="11">
    <source>
        <dbReference type="PROSITE" id="PS50113"/>
    </source>
</evidence>
<gene>
    <name evidence="12" type="ORF">ACFPOG_17365</name>
</gene>
<dbReference type="SMART" id="SM00388">
    <property type="entry name" value="HisKA"/>
    <property type="match status" value="1"/>
</dbReference>
<dbReference type="Pfam" id="PF13426">
    <property type="entry name" value="PAS_9"/>
    <property type="match status" value="1"/>
</dbReference>
<evidence type="ECO:0000259" key="9">
    <source>
        <dbReference type="PROSITE" id="PS50109"/>
    </source>
</evidence>
<dbReference type="CDD" id="cd00130">
    <property type="entry name" value="PAS"/>
    <property type="match status" value="1"/>
</dbReference>
<reference evidence="13" key="1">
    <citation type="journal article" date="2019" name="Int. J. Syst. Evol. Microbiol.">
        <title>The Global Catalogue of Microorganisms (GCM) 10K type strain sequencing project: providing services to taxonomists for standard genome sequencing and annotation.</title>
        <authorList>
            <consortium name="The Broad Institute Genomics Platform"/>
            <consortium name="The Broad Institute Genome Sequencing Center for Infectious Disease"/>
            <person name="Wu L."/>
            <person name="Ma J."/>
        </authorList>
    </citation>
    <scope>NUCLEOTIDE SEQUENCE [LARGE SCALE GENOMIC DNA]</scope>
    <source>
        <strain evidence="13">KACC 11904</strain>
    </source>
</reference>
<dbReference type="PROSITE" id="PS50109">
    <property type="entry name" value="HIS_KIN"/>
    <property type="match status" value="1"/>
</dbReference>
<evidence type="ECO:0000256" key="8">
    <source>
        <dbReference type="ARBA" id="ARBA00023012"/>
    </source>
</evidence>
<dbReference type="InterPro" id="IPR003661">
    <property type="entry name" value="HisK_dim/P_dom"/>
</dbReference>
<evidence type="ECO:0000256" key="1">
    <source>
        <dbReference type="ARBA" id="ARBA00000085"/>
    </source>
</evidence>
<dbReference type="Pfam" id="PF02518">
    <property type="entry name" value="HATPase_c"/>
    <property type="match status" value="1"/>
</dbReference>
<evidence type="ECO:0000313" key="12">
    <source>
        <dbReference type="EMBL" id="MFC5450021.1"/>
    </source>
</evidence>
<feature type="domain" description="PAC" evidence="11">
    <location>
        <begin position="82"/>
        <end position="134"/>
    </location>
</feature>
<dbReference type="CDD" id="cd00082">
    <property type="entry name" value="HisKA"/>
    <property type="match status" value="1"/>
</dbReference>
<dbReference type="PROSITE" id="PS50112">
    <property type="entry name" value="PAS"/>
    <property type="match status" value="1"/>
</dbReference>
<feature type="domain" description="PAS" evidence="10">
    <location>
        <begin position="8"/>
        <end position="78"/>
    </location>
</feature>
<dbReference type="InterPro" id="IPR005467">
    <property type="entry name" value="His_kinase_dom"/>
</dbReference>
<keyword evidence="4" id="KW-0808">Transferase</keyword>
<dbReference type="EC" id="2.7.13.3" evidence="2"/>
<dbReference type="Gene3D" id="3.30.450.20">
    <property type="entry name" value="PAS domain"/>
    <property type="match status" value="1"/>
</dbReference>
<dbReference type="SMART" id="SM00091">
    <property type="entry name" value="PAS"/>
    <property type="match status" value="1"/>
</dbReference>
<dbReference type="InterPro" id="IPR036890">
    <property type="entry name" value="HATPase_C_sf"/>
</dbReference>